<dbReference type="InterPro" id="IPR021798">
    <property type="entry name" value="AftD_N"/>
</dbReference>
<dbReference type="AlphaFoldDB" id="A0A1F8B9I3"/>
<dbReference type="GO" id="GO:0016740">
    <property type="term" value="F:transferase activity"/>
    <property type="evidence" value="ECO:0007669"/>
    <property type="project" value="InterPro"/>
</dbReference>
<feature type="transmembrane region" description="Helical" evidence="1">
    <location>
        <begin position="347"/>
        <end position="370"/>
    </location>
</feature>
<feature type="transmembrane region" description="Helical" evidence="1">
    <location>
        <begin position="184"/>
        <end position="217"/>
    </location>
</feature>
<feature type="domain" description="Alpha-(1-&gt;3)-arabinofuranosyltransferase N-terminal GT-C" evidence="2">
    <location>
        <begin position="158"/>
        <end position="584"/>
    </location>
</feature>
<keyword evidence="1" id="KW-0472">Membrane</keyword>
<dbReference type="Pfam" id="PF11847">
    <property type="entry name" value="GT-C_AftD"/>
    <property type="match status" value="1"/>
</dbReference>
<gene>
    <name evidence="3" type="ORF">A2892_00960</name>
</gene>
<feature type="transmembrane region" description="Helical" evidence="1">
    <location>
        <begin position="100"/>
        <end position="117"/>
    </location>
</feature>
<dbReference type="Proteomes" id="UP000176404">
    <property type="component" value="Unassembled WGS sequence"/>
</dbReference>
<proteinExistence type="predicted"/>
<keyword evidence="1" id="KW-0812">Transmembrane</keyword>
<reference evidence="3 4" key="1">
    <citation type="journal article" date="2016" name="Nat. Commun.">
        <title>Thousands of microbial genomes shed light on interconnected biogeochemical processes in an aquifer system.</title>
        <authorList>
            <person name="Anantharaman K."/>
            <person name="Brown C.T."/>
            <person name="Hug L.A."/>
            <person name="Sharon I."/>
            <person name="Castelle C.J."/>
            <person name="Probst A.J."/>
            <person name="Thomas B.C."/>
            <person name="Singh A."/>
            <person name="Wilkins M.J."/>
            <person name="Karaoz U."/>
            <person name="Brodie E.L."/>
            <person name="Williams K.H."/>
            <person name="Hubbard S.S."/>
            <person name="Banfield J.F."/>
        </authorList>
    </citation>
    <scope>NUCLEOTIDE SEQUENCE [LARGE SCALE GENOMIC DNA]</scope>
</reference>
<feature type="transmembrane region" description="Helical" evidence="1">
    <location>
        <begin position="155"/>
        <end position="172"/>
    </location>
</feature>
<feature type="transmembrane region" description="Helical" evidence="1">
    <location>
        <begin position="1148"/>
        <end position="1169"/>
    </location>
</feature>
<evidence type="ECO:0000259" key="2">
    <source>
        <dbReference type="Pfam" id="PF11847"/>
    </source>
</evidence>
<feature type="transmembrane region" description="Helical" evidence="1">
    <location>
        <begin position="12"/>
        <end position="32"/>
    </location>
</feature>
<protein>
    <recommendedName>
        <fullName evidence="2">Alpha-(1-&gt;3)-arabinofuranosyltransferase N-terminal GT-C domain-containing protein</fullName>
    </recommendedName>
</protein>
<feature type="transmembrane region" description="Helical" evidence="1">
    <location>
        <begin position="390"/>
        <end position="407"/>
    </location>
</feature>
<feature type="transmembrane region" description="Helical" evidence="1">
    <location>
        <begin position="315"/>
        <end position="335"/>
    </location>
</feature>
<sequence>MVKKVKKLTVKHLFLIELAVIFILGLIPLLWYRQGFLVFGHDVGYYLDPRANFKDNFYTWSNRTSSFGSVQTITLSSVFIYALEAFISFLGFGLIDTQKIIFIFWFTLPGITMYLMLKSFNPDKRNYSTRLMGSIFYMMNHFLLQGWFIAERTKFSIVAALPLIILILKKLFLDNESPYKNALILSLIIFILNGGIALPVWAGTFVTAFSFILVFLAPAGKKFKGKLRNITVFGLVFILSSLILNFYWIYPNLLAFRITIGEKATSVGMTSTAVDWAREISRNASFTNIFRMQGIPDWYGNPEHPYSSVFLTKPVFVFLSVLFPILGFIGALKLKKDSNDEIVLKRGMLLTIFISLPFIAGLHAPFGFIYEFLIRHFPGFTLLRSSYYKFGYALWFSYSYLIGLGVKRVANMWSKSLNFFFFLFLTIVVFIYNFPFFTGILFKWSESYSTMVKVPDYLLEAKKYIDTKYFTTRYLVTPPLDERTYYDIYNWGYFSLANVFNKLTRQSVVVNDAIIKPNERHIIDAVYKDIENRGNLELLKYLSVDSIVVRGDYSAGQDSQYSYTGIVDSIEKSGELKKTAFFGEWSFYDISGETYPLVYIPSSKSLVRANPDEFYKGSFPPSFNMGELFVLEDNDLVDRKDYNFGYNSNLLQAWCIDCVSGKNLSISEPPVKKINNRVVNYLSDKLESLRLLRIHQASDQIDFIFNSMLKDTQTIKLISEKSDSNSALIEREIGDWEYKINLIEDLFGQLDRWSLKREYSEKINYYFTFFSGRLGPISNSKDEVFTSKVKALINKLNVSISKVSIADLSAKSEHSTYYIEIPETGNYKIYVLFFDSVSKKSIDSRSLLVNKDFERVSPQRKGWFESEALTLNSGKIDIELENKYISLIPLVKVEQIDIISSDEEVCRKMDIEDLNPDSKYQINYDFEMSKDATLKLVAEELSLDEKLKSIELMSPVGISDGGKMSYKSSYLPGGYLKKTSLNYCLNTPDGGEVKAKVTNIVVSEEPKQPLVFFQSDKIVPSERSAYLEFLRLNQTKYLVRVKNPAEKFLLNINLRNDPNWVIRQVDSQNSGKYFSGEYRQFLGGRVREYKAQDKHVLSDLIFKSISQDVSFEKLQANGYSNAWIVDNSGETDIDKQTFLIEFKLQNSYYKGAILSIVGLIVVIGLYLHLRKRQI</sequence>
<feature type="transmembrane region" description="Helical" evidence="1">
    <location>
        <begin position="229"/>
        <end position="250"/>
    </location>
</feature>
<evidence type="ECO:0000313" key="4">
    <source>
        <dbReference type="Proteomes" id="UP000176404"/>
    </source>
</evidence>
<comment type="caution">
    <text evidence="3">The sequence shown here is derived from an EMBL/GenBank/DDBJ whole genome shotgun (WGS) entry which is preliminary data.</text>
</comment>
<feature type="transmembrane region" description="Helical" evidence="1">
    <location>
        <begin position="73"/>
        <end position="93"/>
    </location>
</feature>
<feature type="transmembrane region" description="Helical" evidence="1">
    <location>
        <begin position="419"/>
        <end position="442"/>
    </location>
</feature>
<feature type="transmembrane region" description="Helical" evidence="1">
    <location>
        <begin position="129"/>
        <end position="148"/>
    </location>
</feature>
<accession>A0A1F8B9I3</accession>
<evidence type="ECO:0000256" key="1">
    <source>
        <dbReference type="SAM" id="Phobius"/>
    </source>
</evidence>
<keyword evidence="1" id="KW-1133">Transmembrane helix</keyword>
<name>A0A1F8B9I3_9BACT</name>
<dbReference type="EMBL" id="MGHD01000003">
    <property type="protein sequence ID" value="OGM60600.1"/>
    <property type="molecule type" value="Genomic_DNA"/>
</dbReference>
<evidence type="ECO:0000313" key="3">
    <source>
        <dbReference type="EMBL" id="OGM60600.1"/>
    </source>
</evidence>
<organism evidence="3 4">
    <name type="scientific">Candidatus Woesebacteria bacterium RIFCSPLOWO2_01_FULL_39_10b</name>
    <dbReference type="NCBI Taxonomy" id="1802517"/>
    <lineage>
        <taxon>Bacteria</taxon>
        <taxon>Candidatus Woeseibacteriota</taxon>
    </lineage>
</organism>